<dbReference type="EMBL" id="AP015035">
    <property type="protein sequence ID" value="BAT78904.1"/>
    <property type="molecule type" value="Genomic_DNA"/>
</dbReference>
<sequence>YPLLFSLILFSAVHYKTLPCGKIYLRICVGSNDSHQRRVRGRKSQRRDFHASTTSSIFITFKNTSSHSKTLIHTPKTFQHKNGFPCFLQIHLICCSFSNPFAAYLLRPGSCCTT</sequence>
<name>A0A0S3RDX7_PHAAN</name>
<accession>A0A0S3RDX7</accession>
<feature type="signal peptide" evidence="1">
    <location>
        <begin position="1"/>
        <end position="15"/>
    </location>
</feature>
<dbReference type="AlphaFoldDB" id="A0A0S3RDX7"/>
<dbReference type="Proteomes" id="UP000291084">
    <property type="component" value="Chromosome 2"/>
</dbReference>
<keyword evidence="1" id="KW-0732">Signal</keyword>
<proteinExistence type="predicted"/>
<gene>
    <name evidence="2" type="primary">Vigan.02G166000</name>
    <name evidence="2" type="ORF">VIGAN_02166000</name>
</gene>
<evidence type="ECO:0008006" key="4">
    <source>
        <dbReference type="Google" id="ProtNLM"/>
    </source>
</evidence>
<reference evidence="2 3" key="1">
    <citation type="journal article" date="2015" name="Sci. Rep.">
        <title>The power of single molecule real-time sequencing technology in the de novo assembly of a eukaryotic genome.</title>
        <authorList>
            <person name="Sakai H."/>
            <person name="Naito K."/>
            <person name="Ogiso-Tanaka E."/>
            <person name="Takahashi Y."/>
            <person name="Iseki K."/>
            <person name="Muto C."/>
            <person name="Satou K."/>
            <person name="Teruya K."/>
            <person name="Shiroma A."/>
            <person name="Shimoji M."/>
            <person name="Hirano T."/>
            <person name="Itoh T."/>
            <person name="Kaga A."/>
            <person name="Tomooka N."/>
        </authorList>
    </citation>
    <scope>NUCLEOTIDE SEQUENCE [LARGE SCALE GENOMIC DNA]</scope>
    <source>
        <strain evidence="3">cv. Shumari</strain>
    </source>
</reference>
<organism evidence="2 3">
    <name type="scientific">Vigna angularis var. angularis</name>
    <dbReference type="NCBI Taxonomy" id="157739"/>
    <lineage>
        <taxon>Eukaryota</taxon>
        <taxon>Viridiplantae</taxon>
        <taxon>Streptophyta</taxon>
        <taxon>Embryophyta</taxon>
        <taxon>Tracheophyta</taxon>
        <taxon>Spermatophyta</taxon>
        <taxon>Magnoliopsida</taxon>
        <taxon>eudicotyledons</taxon>
        <taxon>Gunneridae</taxon>
        <taxon>Pentapetalae</taxon>
        <taxon>rosids</taxon>
        <taxon>fabids</taxon>
        <taxon>Fabales</taxon>
        <taxon>Fabaceae</taxon>
        <taxon>Papilionoideae</taxon>
        <taxon>50 kb inversion clade</taxon>
        <taxon>NPAAA clade</taxon>
        <taxon>indigoferoid/millettioid clade</taxon>
        <taxon>Phaseoleae</taxon>
        <taxon>Vigna</taxon>
    </lineage>
</organism>
<feature type="chain" id="PRO_5012633427" description="Secreted protein" evidence="1">
    <location>
        <begin position="16"/>
        <end position="114"/>
    </location>
</feature>
<feature type="non-terminal residue" evidence="2">
    <location>
        <position position="1"/>
    </location>
</feature>
<keyword evidence="3" id="KW-1185">Reference proteome</keyword>
<evidence type="ECO:0000256" key="1">
    <source>
        <dbReference type="SAM" id="SignalP"/>
    </source>
</evidence>
<protein>
    <recommendedName>
        <fullName evidence="4">Secreted protein</fullName>
    </recommendedName>
</protein>
<evidence type="ECO:0000313" key="3">
    <source>
        <dbReference type="Proteomes" id="UP000291084"/>
    </source>
</evidence>
<evidence type="ECO:0000313" key="2">
    <source>
        <dbReference type="EMBL" id="BAT78904.1"/>
    </source>
</evidence>